<feature type="region of interest" description="Disordered" evidence="2">
    <location>
        <begin position="1"/>
        <end position="33"/>
    </location>
</feature>
<protein>
    <submittedName>
        <fullName evidence="3">Extracellular solute-binding protein</fullName>
    </submittedName>
</protein>
<evidence type="ECO:0000313" key="3">
    <source>
        <dbReference type="EMBL" id="MST32981.1"/>
    </source>
</evidence>
<dbReference type="InterPro" id="IPR006059">
    <property type="entry name" value="SBP"/>
</dbReference>
<dbReference type="PANTHER" id="PTHR30006">
    <property type="entry name" value="THIAMINE-BINDING PERIPLASMIC PROTEIN-RELATED"/>
    <property type="match status" value="1"/>
</dbReference>
<comment type="caution">
    <text evidence="3">The sequence shown here is derived from an EMBL/GenBank/DDBJ whole genome shotgun (WGS) entry which is preliminary data.</text>
</comment>
<dbReference type="Proteomes" id="UP000437736">
    <property type="component" value="Unassembled WGS sequence"/>
</dbReference>
<evidence type="ECO:0000256" key="1">
    <source>
        <dbReference type="ARBA" id="ARBA00022729"/>
    </source>
</evidence>
<accession>A0ABW9QUF7</accession>
<dbReference type="EMBL" id="WJHE01000445">
    <property type="protein sequence ID" value="MST32981.1"/>
    <property type="molecule type" value="Genomic_DNA"/>
</dbReference>
<gene>
    <name evidence="3" type="ORF">GHK86_09655</name>
</gene>
<proteinExistence type="predicted"/>
<keyword evidence="1" id="KW-0732">Signal</keyword>
<reference evidence="3 4" key="1">
    <citation type="submission" date="2019-11" db="EMBL/GenBank/DDBJ databases">
        <title>Acidiferrimicrobium australis gen. nov., sp. nov., an acidophilic and obligately heterotrophic, member of the Actinobacteria that catalyses dissimilatory oxido- reduction of iron isolated from metal-rich acidic water in Chile.</title>
        <authorList>
            <person name="Gonzalez D."/>
            <person name="Huber K."/>
            <person name="Hedrich S."/>
            <person name="Rojas-Villalobos C."/>
            <person name="Quatrini R."/>
            <person name="Dinamarca M.A."/>
            <person name="Schwarz A."/>
            <person name="Canales C."/>
            <person name="Nancucheo I."/>
        </authorList>
    </citation>
    <scope>NUCLEOTIDE SEQUENCE [LARGE SCALE GENOMIC DNA]</scope>
    <source>
        <strain evidence="3 4">USS-CCA1</strain>
    </source>
</reference>
<keyword evidence="4" id="KW-1185">Reference proteome</keyword>
<sequence length="350" mass="36307">GTSSAGSSGGGSGSGTSAAASGSGSGSSASTAGAKKVPLVIYAAEGYDAAEGKAFQKATGIPTTVDDNSTGPLTVKIEAEGKNPHWDLFWVDGATVFAGLDQQHLLLKGWEPSAISNYNAVGKSLIPADKSYIPTGVTMAAALVYNTKLVKHPPTAWSQLTGPQWKGAVGMNDPAVSGPTYPYVAGIMQQLGGVSQGEAFFKKLKANGLHVYQTNTNTLQALETGTIKVATVQSSAGIGAALSNKELKVEYLKKETTLPSVLGISAYVSKQAQAEAKQFVQFVLSPAGQKVMQSGDPTGDSLFFPLINGEKPLPAVGTPLAQIPTQSLNPYVWGGRENQLNTWFTDNIVQ</sequence>
<dbReference type="SUPFAM" id="SSF53850">
    <property type="entry name" value="Periplasmic binding protein-like II"/>
    <property type="match status" value="1"/>
</dbReference>
<feature type="non-terminal residue" evidence="3">
    <location>
        <position position="1"/>
    </location>
</feature>
<feature type="compositionally biased region" description="Low complexity" evidence="2">
    <location>
        <begin position="15"/>
        <end position="33"/>
    </location>
</feature>
<dbReference type="Pfam" id="PF13416">
    <property type="entry name" value="SBP_bac_8"/>
    <property type="match status" value="1"/>
</dbReference>
<name>A0ABW9QUF7_9ACTN</name>
<evidence type="ECO:0000256" key="2">
    <source>
        <dbReference type="SAM" id="MobiDB-lite"/>
    </source>
</evidence>
<dbReference type="Gene3D" id="3.40.190.10">
    <property type="entry name" value="Periplasmic binding protein-like II"/>
    <property type="match status" value="2"/>
</dbReference>
<organism evidence="3 4">
    <name type="scientific">Acidiferrimicrobium australe</name>
    <dbReference type="NCBI Taxonomy" id="2664430"/>
    <lineage>
        <taxon>Bacteria</taxon>
        <taxon>Bacillati</taxon>
        <taxon>Actinomycetota</taxon>
        <taxon>Acidimicrobiia</taxon>
        <taxon>Acidimicrobiales</taxon>
        <taxon>Acidimicrobiaceae</taxon>
        <taxon>Acidiferrimicrobium</taxon>
    </lineage>
</organism>
<evidence type="ECO:0000313" key="4">
    <source>
        <dbReference type="Proteomes" id="UP000437736"/>
    </source>
</evidence>